<reference evidence="1" key="1">
    <citation type="submission" date="2014-08" db="EMBL/GenBank/DDBJ databases">
        <authorList>
            <person name="Senf B."/>
            <person name="Petzold A."/>
            <person name="Downie B.R."/>
            <person name="Koch P."/>
            <person name="Platzer M."/>
        </authorList>
    </citation>
    <scope>NUCLEOTIDE SEQUENCE [LARGE SCALE GENOMIC DNA]</scope>
    <source>
        <strain evidence="1">GRZ</strain>
    </source>
</reference>
<dbReference type="Proteomes" id="UP000694548">
    <property type="component" value="Chromosome sgr12"/>
</dbReference>
<protein>
    <submittedName>
        <fullName evidence="1">Uncharacterized protein</fullName>
    </submittedName>
</protein>
<sequence>KLLVVELVLGCAESRCGLFMGVFSAAKRRCGNVSIRLNAFLRLLGPEQVVYSTRYKVNLVRSEVTFNNVAVNLIAVDDPHLFKESRLAALASAQQKDFNQFTDLPPKNTRASETVHVQLT</sequence>
<name>A0A8C6Q713_NOTFU</name>
<evidence type="ECO:0000313" key="1">
    <source>
        <dbReference type="Ensembl" id="ENSNFUP00015054640.1"/>
    </source>
</evidence>
<dbReference type="AlphaFoldDB" id="A0A8C6Q713"/>
<reference evidence="1" key="3">
    <citation type="submission" date="2025-09" db="UniProtKB">
        <authorList>
            <consortium name="Ensembl"/>
        </authorList>
    </citation>
    <scope>IDENTIFICATION</scope>
</reference>
<keyword evidence="2" id="KW-1185">Reference proteome</keyword>
<dbReference type="Ensembl" id="ENSNFUT00015056950.1">
    <property type="protein sequence ID" value="ENSNFUP00015054640.1"/>
    <property type="gene ID" value="ENSNFUG00015025350.1"/>
</dbReference>
<reference evidence="1" key="2">
    <citation type="submission" date="2025-08" db="UniProtKB">
        <authorList>
            <consortium name="Ensembl"/>
        </authorList>
    </citation>
    <scope>IDENTIFICATION</scope>
</reference>
<proteinExistence type="predicted"/>
<organism evidence="1 2">
    <name type="scientific">Nothobranchius furzeri</name>
    <name type="common">Turquoise killifish</name>
    <dbReference type="NCBI Taxonomy" id="105023"/>
    <lineage>
        <taxon>Eukaryota</taxon>
        <taxon>Metazoa</taxon>
        <taxon>Chordata</taxon>
        <taxon>Craniata</taxon>
        <taxon>Vertebrata</taxon>
        <taxon>Euteleostomi</taxon>
        <taxon>Actinopterygii</taxon>
        <taxon>Neopterygii</taxon>
        <taxon>Teleostei</taxon>
        <taxon>Neoteleostei</taxon>
        <taxon>Acanthomorphata</taxon>
        <taxon>Ovalentaria</taxon>
        <taxon>Atherinomorphae</taxon>
        <taxon>Cyprinodontiformes</taxon>
        <taxon>Nothobranchiidae</taxon>
        <taxon>Nothobranchius</taxon>
    </lineage>
</organism>
<accession>A0A8C6Q713</accession>
<evidence type="ECO:0000313" key="2">
    <source>
        <dbReference type="Proteomes" id="UP000694548"/>
    </source>
</evidence>